<reference evidence="3" key="1">
    <citation type="submission" date="2022-11" db="UniProtKB">
        <authorList>
            <consortium name="WormBaseParasite"/>
        </authorList>
    </citation>
    <scope>IDENTIFICATION</scope>
</reference>
<evidence type="ECO:0000256" key="1">
    <source>
        <dbReference type="SAM" id="MobiDB-lite"/>
    </source>
</evidence>
<proteinExistence type="predicted"/>
<dbReference type="Proteomes" id="UP000887566">
    <property type="component" value="Unplaced"/>
</dbReference>
<keyword evidence="2" id="KW-1185">Reference proteome</keyword>
<evidence type="ECO:0000313" key="3">
    <source>
        <dbReference type="WBParaSite" id="PSAMB.scaffold14935size1735.g36299.t1"/>
    </source>
</evidence>
<organism evidence="2 3">
    <name type="scientific">Plectus sambesii</name>
    <dbReference type="NCBI Taxonomy" id="2011161"/>
    <lineage>
        <taxon>Eukaryota</taxon>
        <taxon>Metazoa</taxon>
        <taxon>Ecdysozoa</taxon>
        <taxon>Nematoda</taxon>
        <taxon>Chromadorea</taxon>
        <taxon>Plectida</taxon>
        <taxon>Plectina</taxon>
        <taxon>Plectoidea</taxon>
        <taxon>Plectidae</taxon>
        <taxon>Plectus</taxon>
    </lineage>
</organism>
<feature type="region of interest" description="Disordered" evidence="1">
    <location>
        <begin position="52"/>
        <end position="218"/>
    </location>
</feature>
<dbReference type="AlphaFoldDB" id="A0A914V379"/>
<name>A0A914V379_9BILA</name>
<feature type="compositionally biased region" description="Polar residues" evidence="1">
    <location>
        <begin position="9"/>
        <end position="22"/>
    </location>
</feature>
<accession>A0A914V379</accession>
<feature type="compositionally biased region" description="Low complexity" evidence="1">
    <location>
        <begin position="107"/>
        <end position="161"/>
    </location>
</feature>
<sequence length="218" mass="23122">GASGPPLVATNQRGSPRPSSKGSAMDQHHMHSALPESDLDFAALLGLVDLSGAGKVSPTGQQHAFSPIEFQNGQPKAEGSRFSRFFAASQSGHGGAMDDAQRMPNRAPQQPSSAAVSAAAAAMLHQQQPALLQQLFGRPAPSAQQQQQSYQSHQSHQSHPQQPQPAAPSSRAFKGMTLEELEKSMLKSDDEALVASPPARYSGNRLSAAEAQVEEERR</sequence>
<evidence type="ECO:0000313" key="2">
    <source>
        <dbReference type="Proteomes" id="UP000887566"/>
    </source>
</evidence>
<feature type="compositionally biased region" description="Basic and acidic residues" evidence="1">
    <location>
        <begin position="180"/>
        <end position="190"/>
    </location>
</feature>
<feature type="region of interest" description="Disordered" evidence="1">
    <location>
        <begin position="1"/>
        <end position="34"/>
    </location>
</feature>
<feature type="compositionally biased region" description="Low complexity" evidence="1">
    <location>
        <begin position="80"/>
        <end position="89"/>
    </location>
</feature>
<feature type="compositionally biased region" description="Polar residues" evidence="1">
    <location>
        <begin position="58"/>
        <end position="74"/>
    </location>
</feature>
<protein>
    <submittedName>
        <fullName evidence="3">Uncharacterized protein</fullName>
    </submittedName>
</protein>
<dbReference type="WBParaSite" id="PSAMB.scaffold14935size1735.g36299.t1">
    <property type="protein sequence ID" value="PSAMB.scaffold14935size1735.g36299.t1"/>
    <property type="gene ID" value="PSAMB.scaffold14935size1735.g36299"/>
</dbReference>